<dbReference type="Proteomes" id="UP000499080">
    <property type="component" value="Unassembled WGS sequence"/>
</dbReference>
<gene>
    <name evidence="2" type="ORF">AVEN_240695_1</name>
</gene>
<dbReference type="EMBL" id="BGPR01019289">
    <property type="protein sequence ID" value="GBN81511.1"/>
    <property type="molecule type" value="Genomic_DNA"/>
</dbReference>
<proteinExistence type="predicted"/>
<reference evidence="2 3" key="1">
    <citation type="journal article" date="2019" name="Sci. Rep.">
        <title>Orb-weaving spider Araneus ventricosus genome elucidates the spidroin gene catalogue.</title>
        <authorList>
            <person name="Kono N."/>
            <person name="Nakamura H."/>
            <person name="Ohtoshi R."/>
            <person name="Moran D.A.P."/>
            <person name="Shinohara A."/>
            <person name="Yoshida Y."/>
            <person name="Fujiwara M."/>
            <person name="Mori M."/>
            <person name="Tomita M."/>
            <person name="Arakawa K."/>
        </authorList>
    </citation>
    <scope>NUCLEOTIDE SEQUENCE [LARGE SCALE GENOMIC DNA]</scope>
</reference>
<keyword evidence="3" id="KW-1185">Reference proteome</keyword>
<dbReference type="AlphaFoldDB" id="A0A4Y2S0J3"/>
<protein>
    <submittedName>
        <fullName evidence="2">Uncharacterized protein</fullName>
    </submittedName>
</protein>
<evidence type="ECO:0000313" key="3">
    <source>
        <dbReference type="Proteomes" id="UP000499080"/>
    </source>
</evidence>
<evidence type="ECO:0000256" key="1">
    <source>
        <dbReference type="SAM" id="MobiDB-lite"/>
    </source>
</evidence>
<name>A0A4Y2S0J3_ARAVE</name>
<accession>A0A4Y2S0J3</accession>
<evidence type="ECO:0000313" key="2">
    <source>
        <dbReference type="EMBL" id="GBN81511.1"/>
    </source>
</evidence>
<comment type="caution">
    <text evidence="2">The sequence shown here is derived from an EMBL/GenBank/DDBJ whole genome shotgun (WGS) entry which is preliminary data.</text>
</comment>
<organism evidence="2 3">
    <name type="scientific">Araneus ventricosus</name>
    <name type="common">Orbweaver spider</name>
    <name type="synonym">Epeira ventricosa</name>
    <dbReference type="NCBI Taxonomy" id="182803"/>
    <lineage>
        <taxon>Eukaryota</taxon>
        <taxon>Metazoa</taxon>
        <taxon>Ecdysozoa</taxon>
        <taxon>Arthropoda</taxon>
        <taxon>Chelicerata</taxon>
        <taxon>Arachnida</taxon>
        <taxon>Araneae</taxon>
        <taxon>Araneomorphae</taxon>
        <taxon>Entelegynae</taxon>
        <taxon>Araneoidea</taxon>
        <taxon>Araneidae</taxon>
        <taxon>Araneus</taxon>
    </lineage>
</organism>
<feature type="region of interest" description="Disordered" evidence="1">
    <location>
        <begin position="50"/>
        <end position="75"/>
    </location>
</feature>
<sequence>MTPCIILVRKSVQYCTKAKHTKLVTALSDKFLSSSHSIISQDRSSIGDIRKKVNHSKTPPKLGVGDPLSLDNTYV</sequence>